<dbReference type="Proteomes" id="UP001418222">
    <property type="component" value="Unassembled WGS sequence"/>
</dbReference>
<name>A0AAP0BSP2_9ASPA</name>
<accession>A0AAP0BSP2</accession>
<keyword evidence="2" id="KW-1185">Reference proteome</keyword>
<reference evidence="1 2" key="1">
    <citation type="journal article" date="2022" name="Nat. Plants">
        <title>Genomes of leafy and leafless Platanthera orchids illuminate the evolution of mycoheterotrophy.</title>
        <authorList>
            <person name="Li M.H."/>
            <person name="Liu K.W."/>
            <person name="Li Z."/>
            <person name="Lu H.C."/>
            <person name="Ye Q.L."/>
            <person name="Zhang D."/>
            <person name="Wang J.Y."/>
            <person name="Li Y.F."/>
            <person name="Zhong Z.M."/>
            <person name="Liu X."/>
            <person name="Yu X."/>
            <person name="Liu D.K."/>
            <person name="Tu X.D."/>
            <person name="Liu B."/>
            <person name="Hao Y."/>
            <person name="Liao X.Y."/>
            <person name="Jiang Y.T."/>
            <person name="Sun W.H."/>
            <person name="Chen J."/>
            <person name="Chen Y.Q."/>
            <person name="Ai Y."/>
            <person name="Zhai J.W."/>
            <person name="Wu S.S."/>
            <person name="Zhou Z."/>
            <person name="Hsiao Y.Y."/>
            <person name="Wu W.L."/>
            <person name="Chen Y.Y."/>
            <person name="Lin Y.F."/>
            <person name="Hsu J.L."/>
            <person name="Li C.Y."/>
            <person name="Wang Z.W."/>
            <person name="Zhao X."/>
            <person name="Zhong W.Y."/>
            <person name="Ma X.K."/>
            <person name="Ma L."/>
            <person name="Huang J."/>
            <person name="Chen G.Z."/>
            <person name="Huang M.Z."/>
            <person name="Huang L."/>
            <person name="Peng D.H."/>
            <person name="Luo Y.B."/>
            <person name="Zou S.Q."/>
            <person name="Chen S.P."/>
            <person name="Lan S."/>
            <person name="Tsai W.C."/>
            <person name="Van de Peer Y."/>
            <person name="Liu Z.J."/>
        </authorList>
    </citation>
    <scope>NUCLEOTIDE SEQUENCE [LARGE SCALE GENOMIC DNA]</scope>
    <source>
        <strain evidence="1">Lor287</strain>
    </source>
</reference>
<evidence type="ECO:0000313" key="1">
    <source>
        <dbReference type="EMBL" id="KAK8948937.1"/>
    </source>
</evidence>
<evidence type="ECO:0000313" key="2">
    <source>
        <dbReference type="Proteomes" id="UP001418222"/>
    </source>
</evidence>
<dbReference type="Pfam" id="PF14009">
    <property type="entry name" value="PADRE"/>
    <property type="match status" value="1"/>
</dbReference>
<dbReference type="PANTHER" id="PTHR33052">
    <property type="entry name" value="DUF4228 DOMAIN PROTEIN-RELATED"/>
    <property type="match status" value="1"/>
</dbReference>
<proteinExistence type="predicted"/>
<sequence>MGSCLSIAFSSTAATRRPPTAKVIKPDGSFIEYSVPVKVIHVLGTNHPFSFLCDADELFYGDQVQALDTNYLIQLGNIYFWLPIKKLNYALTAAEMAALASLVNVAFSNAVLFETKKKMHDRSNCREFDGYERFNEDTVANSALMRKKNIDERSCTRKGVARVLPVVAGERFGEERTANAALMGVKRNIYGRSRKCVQILPVIVEEFDGYERFSEDVDYEEVYDKQKL</sequence>
<dbReference type="InterPro" id="IPR025322">
    <property type="entry name" value="PADRE_dom"/>
</dbReference>
<gene>
    <name evidence="1" type="ORF">KSP39_PZI006081</name>
</gene>
<organism evidence="1 2">
    <name type="scientific">Platanthera zijinensis</name>
    <dbReference type="NCBI Taxonomy" id="2320716"/>
    <lineage>
        <taxon>Eukaryota</taxon>
        <taxon>Viridiplantae</taxon>
        <taxon>Streptophyta</taxon>
        <taxon>Embryophyta</taxon>
        <taxon>Tracheophyta</taxon>
        <taxon>Spermatophyta</taxon>
        <taxon>Magnoliopsida</taxon>
        <taxon>Liliopsida</taxon>
        <taxon>Asparagales</taxon>
        <taxon>Orchidaceae</taxon>
        <taxon>Orchidoideae</taxon>
        <taxon>Orchideae</taxon>
        <taxon>Orchidinae</taxon>
        <taxon>Platanthera</taxon>
    </lineage>
</organism>
<comment type="caution">
    <text evidence="1">The sequence shown here is derived from an EMBL/GenBank/DDBJ whole genome shotgun (WGS) entry which is preliminary data.</text>
</comment>
<dbReference type="AlphaFoldDB" id="A0AAP0BSP2"/>
<dbReference type="EMBL" id="JBBWWQ010000004">
    <property type="protein sequence ID" value="KAK8948937.1"/>
    <property type="molecule type" value="Genomic_DNA"/>
</dbReference>
<protein>
    <submittedName>
        <fullName evidence="1">Uncharacterized protein</fullName>
    </submittedName>
</protein>